<sequence length="286" mass="29516">MDHRKGLVARALALGVAVTLLPALSEVDASASPGCPSVGQAWAAPGPFAVAETPSGAGHTLFHPARLGGCRTHPVVLWGNGSGSTPETYAGLLRHLASHGFIVVAADTGASGSGREMLAGLDHVTAEHHRPGSFLRGRVDLDRVGGTGHSQGGAGAIVTGADPRVDTVVPIQPGPFGDHRLLHGPAFYLAGQLDLVATPLLLVHPRYRESGHVPAVYGELAGAGHTEPTGNGGGYRGPVTAWFRFHLLGDEQARGVFFGPDCTSCAAPEWSRFERNARAQAVPGGR</sequence>
<comment type="caution">
    <text evidence="2">The sequence shown here is derived from an EMBL/GenBank/DDBJ whole genome shotgun (WGS) entry which is preliminary data.</text>
</comment>
<protein>
    <recommendedName>
        <fullName evidence="1">PET hydrolase/cutinase-like domain-containing protein</fullName>
    </recommendedName>
</protein>
<dbReference type="SUPFAM" id="SSF53474">
    <property type="entry name" value="alpha/beta-Hydrolases"/>
    <property type="match status" value="1"/>
</dbReference>
<feature type="domain" description="PET hydrolase/cutinase-like" evidence="1">
    <location>
        <begin position="36"/>
        <end position="250"/>
    </location>
</feature>
<organism evidence="2 3">
    <name type="scientific">Lentzea roselyniae</name>
    <dbReference type="NCBI Taxonomy" id="531940"/>
    <lineage>
        <taxon>Bacteria</taxon>
        <taxon>Bacillati</taxon>
        <taxon>Actinomycetota</taxon>
        <taxon>Actinomycetes</taxon>
        <taxon>Pseudonocardiales</taxon>
        <taxon>Pseudonocardiaceae</taxon>
        <taxon>Lentzea</taxon>
    </lineage>
</organism>
<proteinExistence type="predicted"/>
<name>A0ABP7B1V0_9PSEU</name>
<accession>A0ABP7B1V0</accession>
<dbReference type="Pfam" id="PF12740">
    <property type="entry name" value="PETase"/>
    <property type="match status" value="1"/>
</dbReference>
<dbReference type="RefSeq" id="WP_346131312.1">
    <property type="nucleotide sequence ID" value="NZ_BAABBE010000009.1"/>
</dbReference>
<reference evidence="3" key="1">
    <citation type="journal article" date="2019" name="Int. J. Syst. Evol. Microbiol.">
        <title>The Global Catalogue of Microorganisms (GCM) 10K type strain sequencing project: providing services to taxonomists for standard genome sequencing and annotation.</title>
        <authorList>
            <consortium name="The Broad Institute Genomics Platform"/>
            <consortium name="The Broad Institute Genome Sequencing Center for Infectious Disease"/>
            <person name="Wu L."/>
            <person name="Ma J."/>
        </authorList>
    </citation>
    <scope>NUCLEOTIDE SEQUENCE [LARGE SCALE GENOMIC DNA]</scope>
    <source>
        <strain evidence="3">JCM 17494</strain>
    </source>
</reference>
<dbReference type="InterPro" id="IPR029058">
    <property type="entry name" value="AB_hydrolase_fold"/>
</dbReference>
<dbReference type="InterPro" id="IPR041127">
    <property type="entry name" value="PET_hydrolase/cutinase-like"/>
</dbReference>
<dbReference type="Gene3D" id="3.40.50.1820">
    <property type="entry name" value="alpha/beta hydrolase"/>
    <property type="match status" value="1"/>
</dbReference>
<dbReference type="PANTHER" id="PTHR33428:SF14">
    <property type="entry name" value="CARBOXYLESTERASE TYPE B DOMAIN-CONTAINING PROTEIN"/>
    <property type="match status" value="1"/>
</dbReference>
<dbReference type="Proteomes" id="UP001500711">
    <property type="component" value="Unassembled WGS sequence"/>
</dbReference>
<dbReference type="EMBL" id="BAABBE010000009">
    <property type="protein sequence ID" value="GAA3646574.1"/>
    <property type="molecule type" value="Genomic_DNA"/>
</dbReference>
<keyword evidence="3" id="KW-1185">Reference proteome</keyword>
<dbReference type="PANTHER" id="PTHR33428">
    <property type="entry name" value="CHLOROPHYLLASE-2, CHLOROPLASTIC"/>
    <property type="match status" value="1"/>
</dbReference>
<evidence type="ECO:0000313" key="3">
    <source>
        <dbReference type="Proteomes" id="UP001500711"/>
    </source>
</evidence>
<evidence type="ECO:0000259" key="1">
    <source>
        <dbReference type="Pfam" id="PF12740"/>
    </source>
</evidence>
<gene>
    <name evidence="2" type="ORF">GCM10022267_36530</name>
</gene>
<evidence type="ECO:0000313" key="2">
    <source>
        <dbReference type="EMBL" id="GAA3646574.1"/>
    </source>
</evidence>